<organism evidence="1">
    <name type="scientific">viral metagenome</name>
    <dbReference type="NCBI Taxonomy" id="1070528"/>
    <lineage>
        <taxon>unclassified sequences</taxon>
        <taxon>metagenomes</taxon>
        <taxon>organismal metagenomes</taxon>
    </lineage>
</organism>
<reference evidence="1" key="1">
    <citation type="submission" date="2020-03" db="EMBL/GenBank/DDBJ databases">
        <title>The deep terrestrial virosphere.</title>
        <authorList>
            <person name="Holmfeldt K."/>
            <person name="Nilsson E."/>
            <person name="Simone D."/>
            <person name="Lopez-Fernandez M."/>
            <person name="Wu X."/>
            <person name="de Brujin I."/>
            <person name="Lundin D."/>
            <person name="Andersson A."/>
            <person name="Bertilsson S."/>
            <person name="Dopson M."/>
        </authorList>
    </citation>
    <scope>NUCLEOTIDE SEQUENCE</scope>
    <source>
        <strain evidence="1">MM415B05246</strain>
    </source>
</reference>
<protein>
    <submittedName>
        <fullName evidence="1">Uncharacterized protein</fullName>
    </submittedName>
</protein>
<accession>A0A6M3LQG3</accession>
<evidence type="ECO:0000313" key="1">
    <source>
        <dbReference type="EMBL" id="QJA95684.1"/>
    </source>
</evidence>
<dbReference type="EMBL" id="MT143335">
    <property type="protein sequence ID" value="QJA95684.1"/>
    <property type="molecule type" value="Genomic_DNA"/>
</dbReference>
<sequence>MKPLTLIKQAAGLADRAITAWVNPREYMAQISQIETAAKKARELCAPFAKAQAEAEMSRPRPKQEEEGE</sequence>
<dbReference type="AlphaFoldDB" id="A0A6M3LQG3"/>
<gene>
    <name evidence="1" type="ORF">MM415B05246_0003</name>
</gene>
<proteinExistence type="predicted"/>
<name>A0A6M3LQG3_9ZZZZ</name>